<dbReference type="Proteomes" id="UP000319663">
    <property type="component" value="Unassembled WGS sequence"/>
</dbReference>
<dbReference type="EMBL" id="VIFY01000095">
    <property type="protein sequence ID" value="TQB70803.1"/>
    <property type="molecule type" value="Genomic_DNA"/>
</dbReference>
<gene>
    <name evidence="2" type="ORF">MPDQ_008091</name>
</gene>
<evidence type="ECO:0000313" key="2">
    <source>
        <dbReference type="EMBL" id="TQB70803.1"/>
    </source>
</evidence>
<sequence length="126" mass="14486">MSFPRLSAFTIVADIWVANSVAFSLYFRMSPVMLRSAVLRFENRSSIVGWFKVQASHKLLKGNIKPVFSCMERPFQDDHYVGRPSRQVARLSDFVIFGIEVGTKTMKYLGSFFISTAGKTHWRRID</sequence>
<accession>A0A507QT28</accession>
<reference evidence="2 3" key="1">
    <citation type="submission" date="2019-06" db="EMBL/GenBank/DDBJ databases">
        <title>Wine fermentation using esterase from Monascus purpureus.</title>
        <authorList>
            <person name="Geng C."/>
            <person name="Zhang Y."/>
        </authorList>
    </citation>
    <scope>NUCLEOTIDE SEQUENCE [LARGE SCALE GENOMIC DNA]</scope>
    <source>
        <strain evidence="2">HQ1</strain>
    </source>
</reference>
<dbReference type="AlphaFoldDB" id="A0A507QT28"/>
<keyword evidence="3" id="KW-1185">Reference proteome</keyword>
<protein>
    <submittedName>
        <fullName evidence="2">Uncharacterized protein</fullName>
    </submittedName>
</protein>
<keyword evidence="1" id="KW-0472">Membrane</keyword>
<keyword evidence="1" id="KW-1133">Transmembrane helix</keyword>
<keyword evidence="1" id="KW-0812">Transmembrane</keyword>
<name>A0A507QT28_MONPU</name>
<evidence type="ECO:0000313" key="3">
    <source>
        <dbReference type="Proteomes" id="UP000319663"/>
    </source>
</evidence>
<comment type="caution">
    <text evidence="2">The sequence shown here is derived from an EMBL/GenBank/DDBJ whole genome shotgun (WGS) entry which is preliminary data.</text>
</comment>
<feature type="transmembrane region" description="Helical" evidence="1">
    <location>
        <begin position="6"/>
        <end position="27"/>
    </location>
</feature>
<evidence type="ECO:0000256" key="1">
    <source>
        <dbReference type="SAM" id="Phobius"/>
    </source>
</evidence>
<organism evidence="2 3">
    <name type="scientific">Monascus purpureus</name>
    <name type="common">Red mold</name>
    <name type="synonym">Monascus anka</name>
    <dbReference type="NCBI Taxonomy" id="5098"/>
    <lineage>
        <taxon>Eukaryota</taxon>
        <taxon>Fungi</taxon>
        <taxon>Dikarya</taxon>
        <taxon>Ascomycota</taxon>
        <taxon>Pezizomycotina</taxon>
        <taxon>Eurotiomycetes</taxon>
        <taxon>Eurotiomycetidae</taxon>
        <taxon>Eurotiales</taxon>
        <taxon>Aspergillaceae</taxon>
        <taxon>Monascus</taxon>
    </lineage>
</organism>
<proteinExistence type="predicted"/>